<reference evidence="6" key="1">
    <citation type="submission" date="2021-01" db="EMBL/GenBank/DDBJ databases">
        <authorList>
            <consortium name="Genoscope - CEA"/>
            <person name="William W."/>
        </authorList>
    </citation>
    <scope>NUCLEOTIDE SEQUENCE</scope>
</reference>
<keyword evidence="2 5" id="KW-0853">WD repeat</keyword>
<evidence type="ECO:0000313" key="6">
    <source>
        <dbReference type="EMBL" id="CAD8070228.1"/>
    </source>
</evidence>
<feature type="repeat" description="WD" evidence="5">
    <location>
        <begin position="121"/>
        <end position="160"/>
    </location>
</feature>
<comment type="caution">
    <text evidence="6">The sequence shown here is derived from an EMBL/GenBank/DDBJ whole genome shotgun (WGS) entry which is preliminary data.</text>
</comment>
<keyword evidence="3" id="KW-0677">Repeat</keyword>
<organism evidence="6 7">
    <name type="scientific">Paramecium sonneborni</name>
    <dbReference type="NCBI Taxonomy" id="65129"/>
    <lineage>
        <taxon>Eukaryota</taxon>
        <taxon>Sar</taxon>
        <taxon>Alveolata</taxon>
        <taxon>Ciliophora</taxon>
        <taxon>Intramacronucleata</taxon>
        <taxon>Oligohymenophorea</taxon>
        <taxon>Peniculida</taxon>
        <taxon>Parameciidae</taxon>
        <taxon>Paramecium</taxon>
    </lineage>
</organism>
<dbReference type="PANTHER" id="PTHR19865">
    <property type="entry name" value="U3 SMALL NUCLEOLAR RNA INTERACTING PROTEIN 2"/>
    <property type="match status" value="1"/>
</dbReference>
<evidence type="ECO:0000313" key="7">
    <source>
        <dbReference type="Proteomes" id="UP000692954"/>
    </source>
</evidence>
<evidence type="ECO:0000256" key="3">
    <source>
        <dbReference type="ARBA" id="ARBA00022737"/>
    </source>
</evidence>
<dbReference type="PROSITE" id="PS00678">
    <property type="entry name" value="WD_REPEATS_1"/>
    <property type="match status" value="2"/>
</dbReference>
<dbReference type="PROSITE" id="PS50082">
    <property type="entry name" value="WD_REPEATS_2"/>
    <property type="match status" value="5"/>
</dbReference>
<feature type="repeat" description="WD" evidence="5">
    <location>
        <begin position="556"/>
        <end position="595"/>
    </location>
</feature>
<evidence type="ECO:0000256" key="4">
    <source>
        <dbReference type="ARBA" id="ARBA00023242"/>
    </source>
</evidence>
<sequence>MEFIRVKKFTDPLFYEKKSKFKEDPQTRITAYHYSDQAITLGLSNGQMMQFRKKGFDTKHFLQSKDYEIIKPVENKNNHKGEIRCLIIEKFSDSYYIFTGSADRTIKLWENDIKKGCIQTLFGHTGSIMAIAFAQESLFSASNDKVLRIWKQESGREFMYHPWFVTVQIIYDFSMKKSLNQQSYITAFLVKMPQFQLYAGDTDGSLHLFMNSQPTLQQQQTYVKLEKSFFSFHRLHVIQIIEVEKDNAIFSIAYDQKILGYGESGGKFFSYKNPHKCLFTSIRWSQTHQELIACDEQGRVYFMNISSDKQVLEFKLYECKILGIDLIDHLEALVVYTEQFIDVLKIKRGVRTGNLLDQHKGPVIEILGIDCPQEFEPKKLVSASLDNTIRVWDSKDMSCISTIETGEKNEISSMHYLTNANLVATGHDNGEIRLWNIEIGSFLIIDQSKAKSKHNNTVCALTSCTFDSEEYMFSSGYDGRINVWEIFERKQRLMASYIMPQLKQSLLANPKSIADSLGNEILCLLFDKTTKRIIAAGNKCTIYLINMFTYEHDDSFVGHQDSITCLALDGKILFSGSHDKTIRLWNLNNNQALTYFQGLDHPIQKLLVIPDTGYLVSIGNGLLLTWDYPNKKVISKFTKPETFKCIAYLDRALFIGTEENNIHSYNQENNFEDIDKQYQMIDVNQEIDDDYMKKILEQNQQILQEFQQQQQQ</sequence>
<dbReference type="Pfam" id="PF00400">
    <property type="entry name" value="WD40"/>
    <property type="match status" value="6"/>
</dbReference>
<evidence type="ECO:0000256" key="1">
    <source>
        <dbReference type="ARBA" id="ARBA00004123"/>
    </source>
</evidence>
<dbReference type="PANTHER" id="PTHR19865:SF0">
    <property type="entry name" value="U3 SMALL NUCLEOLAR RNA-INTERACTING PROTEIN 2"/>
    <property type="match status" value="1"/>
</dbReference>
<dbReference type="Proteomes" id="UP000692954">
    <property type="component" value="Unassembled WGS sequence"/>
</dbReference>
<gene>
    <name evidence="6" type="ORF">PSON_ATCC_30995.1.T0260284</name>
</gene>
<feature type="repeat" description="WD" evidence="5">
    <location>
        <begin position="380"/>
        <end position="402"/>
    </location>
</feature>
<dbReference type="InterPro" id="IPR039241">
    <property type="entry name" value="Rrp9-like"/>
</dbReference>
<protein>
    <submittedName>
        <fullName evidence="6">Uncharacterized protein</fullName>
    </submittedName>
</protein>
<keyword evidence="4" id="KW-0539">Nucleus</keyword>
<dbReference type="PROSITE" id="PS50294">
    <property type="entry name" value="WD_REPEATS_REGION"/>
    <property type="match status" value="3"/>
</dbReference>
<dbReference type="SMART" id="SM00320">
    <property type="entry name" value="WD40"/>
    <property type="match status" value="9"/>
</dbReference>
<accession>A0A8S1LPK9</accession>
<keyword evidence="7" id="KW-1185">Reference proteome</keyword>
<dbReference type="AlphaFoldDB" id="A0A8S1LPK9"/>
<feature type="repeat" description="WD" evidence="5">
    <location>
        <begin position="404"/>
        <end position="445"/>
    </location>
</feature>
<dbReference type="OrthoDB" id="674604at2759"/>
<dbReference type="GO" id="GO:0034511">
    <property type="term" value="F:U3 snoRNA binding"/>
    <property type="evidence" value="ECO:0007669"/>
    <property type="project" value="InterPro"/>
</dbReference>
<name>A0A8S1LPK9_9CILI</name>
<feature type="repeat" description="WD" evidence="5">
    <location>
        <begin position="76"/>
        <end position="110"/>
    </location>
</feature>
<dbReference type="InterPro" id="IPR019775">
    <property type="entry name" value="WD40_repeat_CS"/>
</dbReference>
<dbReference type="GO" id="GO:0032040">
    <property type="term" value="C:small-subunit processome"/>
    <property type="evidence" value="ECO:0007669"/>
    <property type="project" value="TreeGrafter"/>
</dbReference>
<evidence type="ECO:0000256" key="2">
    <source>
        <dbReference type="ARBA" id="ARBA00022574"/>
    </source>
</evidence>
<proteinExistence type="predicted"/>
<comment type="subcellular location">
    <subcellularLocation>
        <location evidence="1">Nucleus</location>
    </subcellularLocation>
</comment>
<dbReference type="EMBL" id="CAJJDN010000026">
    <property type="protein sequence ID" value="CAD8070228.1"/>
    <property type="molecule type" value="Genomic_DNA"/>
</dbReference>
<evidence type="ECO:0000256" key="5">
    <source>
        <dbReference type="PROSITE-ProRule" id="PRU00221"/>
    </source>
</evidence>
<dbReference type="InterPro" id="IPR001680">
    <property type="entry name" value="WD40_rpt"/>
</dbReference>